<dbReference type="Gene3D" id="3.40.50.720">
    <property type="entry name" value="NAD(P)-binding Rossmann-like Domain"/>
    <property type="match status" value="1"/>
</dbReference>
<dbReference type="Pfam" id="PF02272">
    <property type="entry name" value="DHHA1"/>
    <property type="match status" value="1"/>
</dbReference>
<dbReference type="KEGG" id="mfo:Metfor_0387"/>
<dbReference type="SUPFAM" id="SSF64182">
    <property type="entry name" value="DHH phosphoesterases"/>
    <property type="match status" value="1"/>
</dbReference>
<dbReference type="InParanoid" id="L0HBP5"/>
<evidence type="ECO:0000259" key="3">
    <source>
        <dbReference type="Pfam" id="PF02272"/>
    </source>
</evidence>
<feature type="domain" description="DHHA1" evidence="3">
    <location>
        <begin position="370"/>
        <end position="463"/>
    </location>
</feature>
<evidence type="ECO:0000259" key="1">
    <source>
        <dbReference type="Pfam" id="PF01368"/>
    </source>
</evidence>
<gene>
    <name evidence="4" type="ordered locus">Metfor_0387</name>
</gene>
<reference evidence="4 5" key="2">
    <citation type="journal article" date="2014" name="Genome Announc.">
        <title>Complete Genome Sequence of Methanoregula formicica SMSPT, a Mesophilic Hydrogenotrophic Methanogen Isolated from a Methanogenic Upflow Anaerobic Sludge Blanket Reactor.</title>
        <authorList>
            <person name="Yamamoto K."/>
            <person name="Tamaki H."/>
            <person name="Cadillo-Quiroz H."/>
            <person name="Imachi H."/>
            <person name="Kyrpides N."/>
            <person name="Woyke T."/>
            <person name="Goodwin L."/>
            <person name="Zinder S.H."/>
            <person name="Kamagata Y."/>
            <person name="Liu W.T."/>
        </authorList>
    </citation>
    <scope>NUCLEOTIDE SEQUENCE [LARGE SCALE GENOMIC DNA]</scope>
    <source>
        <strain evidence="5">DSM 22288 / NBRC 105244 / SMSP</strain>
    </source>
</reference>
<dbReference type="AlphaFoldDB" id="L0HBP5"/>
<dbReference type="InterPro" id="IPR001667">
    <property type="entry name" value="DDH_dom"/>
</dbReference>
<dbReference type="InterPro" id="IPR038763">
    <property type="entry name" value="DHH_sf"/>
</dbReference>
<dbReference type="InterPro" id="IPR003148">
    <property type="entry name" value="RCK_N"/>
</dbReference>
<organism evidence="4 5">
    <name type="scientific">Methanoregula formicica (strain DSM 22288 / NBRC 105244 / SMSP)</name>
    <dbReference type="NCBI Taxonomy" id="593750"/>
    <lineage>
        <taxon>Archaea</taxon>
        <taxon>Methanobacteriati</taxon>
        <taxon>Methanobacteriota</taxon>
        <taxon>Stenosarchaea group</taxon>
        <taxon>Methanomicrobia</taxon>
        <taxon>Methanomicrobiales</taxon>
        <taxon>Methanoregulaceae</taxon>
        <taxon>Methanoregula</taxon>
    </lineage>
</organism>
<dbReference type="STRING" id="593750.Metfor_0387"/>
<protein>
    <submittedName>
        <fullName evidence="4">Exopolyphosphatase-like enzyme</fullName>
    </submittedName>
</protein>
<reference evidence="5" key="1">
    <citation type="submission" date="2011-12" db="EMBL/GenBank/DDBJ databases">
        <title>Complete sequence of Methanoregula formicicum SMSP.</title>
        <authorList>
            <person name="Lucas S."/>
            <person name="Han J."/>
            <person name="Lapidus A."/>
            <person name="Cheng J.-F."/>
            <person name="Goodwin L."/>
            <person name="Pitluck S."/>
            <person name="Peters L."/>
            <person name="Ovchinnikova G."/>
            <person name="Teshima H."/>
            <person name="Detter J.C."/>
            <person name="Han C."/>
            <person name="Tapia R."/>
            <person name="Land M."/>
            <person name="Hauser L."/>
            <person name="Kyrpides N."/>
            <person name="Ivanova N."/>
            <person name="Pagani I."/>
            <person name="Imachi H."/>
            <person name="Tamaki H."/>
            <person name="Sekiguchi Y."/>
            <person name="Kamagata Y."/>
            <person name="Cadillo-Quiroz H."/>
            <person name="Zinder S."/>
            <person name="Liu W.-T."/>
            <person name="Woyke T."/>
        </authorList>
    </citation>
    <scope>NUCLEOTIDE SEQUENCE [LARGE SCALE GENOMIC DNA]</scope>
    <source>
        <strain evidence="5">DSM 22288 / NBRC 105244 / SMSP</strain>
    </source>
</reference>
<dbReference type="GO" id="GO:0006813">
    <property type="term" value="P:potassium ion transport"/>
    <property type="evidence" value="ECO:0007669"/>
    <property type="project" value="InterPro"/>
</dbReference>
<dbReference type="InterPro" id="IPR003156">
    <property type="entry name" value="DHHA1_dom"/>
</dbReference>
<accession>L0HBP5</accession>
<dbReference type="EMBL" id="CP003167">
    <property type="protein sequence ID" value="AGB01460.1"/>
    <property type="molecule type" value="Genomic_DNA"/>
</dbReference>
<dbReference type="GO" id="GO:0003676">
    <property type="term" value="F:nucleic acid binding"/>
    <property type="evidence" value="ECO:0007669"/>
    <property type="project" value="InterPro"/>
</dbReference>
<dbReference type="SUPFAM" id="SSF51735">
    <property type="entry name" value="NAD(P)-binding Rossmann-fold domains"/>
    <property type="match status" value="1"/>
</dbReference>
<dbReference type="HOGENOM" id="CLU_046377_1_1_2"/>
<keyword evidence="5" id="KW-1185">Reference proteome</keyword>
<dbReference type="eggNOG" id="arCOG01566">
    <property type="taxonomic scope" value="Archaea"/>
</dbReference>
<dbReference type="RefSeq" id="WP_015284424.1">
    <property type="nucleotide sequence ID" value="NC_019943.1"/>
</dbReference>
<dbReference type="InterPro" id="IPR051319">
    <property type="entry name" value="Oligoribo/pAp-PDE_c-di-AMP_PDE"/>
</dbReference>
<sequence length="490" mass="53406">MPLDSPVEQQGPVKYGIFGCGTNGFNIILELAKDHERVMVVDRDESRVRSLKDQKFEAYQRDITSSEMLAGLPPFEIAFVMTGDGDTNLAAVLAIKKRLTSVQVVARATDPVIGQKLTAAGAEVVLYPQEVVARSAVLQIKKQHSSRIAQRLFTMIAGWEGTLGIITHKNPDPDAISSAMALAEIAKKANSKSLTVRIYYEGNIGHQENRTFVNLLDIKMERLTPDALAKCTYLALVDCSGPGANNDIPHETKINIIIDHHKEGRHTTGQGSFIDIRPGVGATASIMTQYLQELDIPVDKRVATALLYGIRTDTKEFKRNVTPQDLSYAGFLLPLTDAELLDKIMSPSMSQETLDVMGKAIHERKIQSGYLFANVGYVMNRDSLPQAADLLITLEGVNTALVYGITDTAIVISARNRDIRLHIGNALAEAFGDMGDAGGHPNMGAASLPLSYFGKVEDKEKLLGIVIEPVLQKFRTLVGLENEGKKNGAP</sequence>
<dbReference type="PANTHER" id="PTHR47618:SF1">
    <property type="entry name" value="BIFUNCTIONAL OLIGORIBONUCLEASE AND PAP PHOSPHATASE NRNA"/>
    <property type="match status" value="1"/>
</dbReference>
<evidence type="ECO:0000259" key="2">
    <source>
        <dbReference type="Pfam" id="PF02254"/>
    </source>
</evidence>
<dbReference type="GeneID" id="14309060"/>
<feature type="domain" description="DDH" evidence="1">
    <location>
        <begin position="165"/>
        <end position="310"/>
    </location>
</feature>
<dbReference type="Pfam" id="PF02254">
    <property type="entry name" value="TrkA_N"/>
    <property type="match status" value="1"/>
</dbReference>
<dbReference type="PANTHER" id="PTHR47618">
    <property type="entry name" value="BIFUNCTIONAL OLIGORIBONUCLEASE AND PAP PHOSPHATASE NRNA"/>
    <property type="match status" value="1"/>
</dbReference>
<name>L0HBP5_METFS</name>
<feature type="domain" description="RCK N-terminal" evidence="2">
    <location>
        <begin position="17"/>
        <end position="128"/>
    </location>
</feature>
<dbReference type="OrthoDB" id="350705at2157"/>
<evidence type="ECO:0000313" key="5">
    <source>
        <dbReference type="Proteomes" id="UP000010824"/>
    </source>
</evidence>
<dbReference type="Proteomes" id="UP000010824">
    <property type="component" value="Chromosome"/>
</dbReference>
<evidence type="ECO:0000313" key="4">
    <source>
        <dbReference type="EMBL" id="AGB01460.1"/>
    </source>
</evidence>
<proteinExistence type="predicted"/>
<dbReference type="InterPro" id="IPR036291">
    <property type="entry name" value="NAD(P)-bd_dom_sf"/>
</dbReference>
<dbReference type="Gene3D" id="3.90.1640.10">
    <property type="entry name" value="inorganic pyrophosphatase (n-terminal core)"/>
    <property type="match status" value="1"/>
</dbReference>
<dbReference type="Pfam" id="PF01368">
    <property type="entry name" value="DHH"/>
    <property type="match status" value="1"/>
</dbReference>